<dbReference type="VEuPathDB" id="FungiDB:BO70DRAFT_176081"/>
<dbReference type="EMBL" id="MSFL01000048">
    <property type="protein sequence ID" value="PWY66028.1"/>
    <property type="molecule type" value="Genomic_DNA"/>
</dbReference>
<dbReference type="RefSeq" id="XP_025394699.1">
    <property type="nucleotide sequence ID" value="XM_025538401.1"/>
</dbReference>
<evidence type="ECO:0000256" key="1">
    <source>
        <dbReference type="SAM" id="MobiDB-lite"/>
    </source>
</evidence>
<organism evidence="2 3">
    <name type="scientific">Aspergillus heteromorphus CBS 117.55</name>
    <dbReference type="NCBI Taxonomy" id="1448321"/>
    <lineage>
        <taxon>Eukaryota</taxon>
        <taxon>Fungi</taxon>
        <taxon>Dikarya</taxon>
        <taxon>Ascomycota</taxon>
        <taxon>Pezizomycotina</taxon>
        <taxon>Eurotiomycetes</taxon>
        <taxon>Eurotiomycetidae</taxon>
        <taxon>Eurotiales</taxon>
        <taxon>Aspergillaceae</taxon>
        <taxon>Aspergillus</taxon>
        <taxon>Aspergillus subgen. Circumdati</taxon>
    </lineage>
</organism>
<protein>
    <submittedName>
        <fullName evidence="2">Uncharacterized protein</fullName>
    </submittedName>
</protein>
<dbReference type="AlphaFoldDB" id="A0A317UYL0"/>
<name>A0A317UYL0_9EURO</name>
<evidence type="ECO:0000313" key="3">
    <source>
        <dbReference type="Proteomes" id="UP000247233"/>
    </source>
</evidence>
<keyword evidence="3" id="KW-1185">Reference proteome</keyword>
<comment type="caution">
    <text evidence="2">The sequence shown here is derived from an EMBL/GenBank/DDBJ whole genome shotgun (WGS) entry which is preliminary data.</text>
</comment>
<proteinExistence type="predicted"/>
<feature type="region of interest" description="Disordered" evidence="1">
    <location>
        <begin position="1"/>
        <end position="23"/>
    </location>
</feature>
<dbReference type="Proteomes" id="UP000247233">
    <property type="component" value="Unassembled WGS sequence"/>
</dbReference>
<evidence type="ECO:0000313" key="2">
    <source>
        <dbReference type="EMBL" id="PWY66028.1"/>
    </source>
</evidence>
<reference evidence="2 3" key="1">
    <citation type="submission" date="2016-12" db="EMBL/GenBank/DDBJ databases">
        <title>The genomes of Aspergillus section Nigri reveals drivers in fungal speciation.</title>
        <authorList>
            <consortium name="DOE Joint Genome Institute"/>
            <person name="Vesth T.C."/>
            <person name="Nybo J."/>
            <person name="Theobald S."/>
            <person name="Brandl J."/>
            <person name="Frisvad J.C."/>
            <person name="Nielsen K.F."/>
            <person name="Lyhne E.K."/>
            <person name="Kogle M.E."/>
            <person name="Kuo A."/>
            <person name="Riley R."/>
            <person name="Clum A."/>
            <person name="Nolan M."/>
            <person name="Lipzen A."/>
            <person name="Salamov A."/>
            <person name="Henrissat B."/>
            <person name="Wiebenga A."/>
            <person name="De Vries R.P."/>
            <person name="Grigoriev I.V."/>
            <person name="Mortensen U.H."/>
            <person name="Andersen M.R."/>
            <person name="Baker S.E."/>
        </authorList>
    </citation>
    <scope>NUCLEOTIDE SEQUENCE [LARGE SCALE GENOMIC DNA]</scope>
    <source>
        <strain evidence="2 3">CBS 117.55</strain>
    </source>
</reference>
<sequence>MGVLSTLAPRPGVLRRQGHPPSHPSIQALSSRLPHYLTDPMAAGAKPGGWPYWPGDNWPYQTIRGAEKITASSGFEPLPTHLACPHCLACALLFGACVVSSSGTVVWSLWYLTWTHILLMPKMVGPSRVHLVCHGHPGRTTDVSVPVQHQPSTMVRGSGDQQTSSNACIRPSRLWQQRNHRAASTYLTGKGVHNITIAAYHGSL</sequence>
<dbReference type="GeneID" id="37060638"/>
<gene>
    <name evidence="2" type="ORF">BO70DRAFT_176081</name>
</gene>
<accession>A0A317UYL0</accession>